<dbReference type="Proteomes" id="UP000509460">
    <property type="component" value="Chromosome"/>
</dbReference>
<proteinExistence type="predicted"/>
<sequence length="106" mass="12805">MSKKIETIQELEEHWICLEKEFYDRIDQAIYKAGIDKEEHSEEIHHAKLRVEKAMNKRLVTLHEKFWDEGLDDKLVQSYFQKAEMSYRKPINDFITKTLNNGYLWG</sequence>
<protein>
    <submittedName>
        <fullName evidence="1">Uncharacterized protein</fullName>
    </submittedName>
</protein>
<dbReference type="AlphaFoldDB" id="A0AAI8R759"/>
<evidence type="ECO:0000313" key="1">
    <source>
        <dbReference type="EMBL" id="BBM13543.1"/>
    </source>
</evidence>
<evidence type="ECO:0000313" key="2">
    <source>
        <dbReference type="Proteomes" id="UP000509460"/>
    </source>
</evidence>
<reference evidence="1 2" key="1">
    <citation type="submission" date="2019-07" db="EMBL/GenBank/DDBJ databases">
        <title>antibiotic susceptibility of plant-derived lactic acid bacteria.</title>
        <authorList>
            <person name="Sugiyama M."/>
            <person name="Noda M."/>
        </authorList>
    </citation>
    <scope>NUCLEOTIDE SEQUENCE [LARGE SCALE GENOMIC DNA]</scope>
    <source>
        <strain evidence="1 2">15-1A</strain>
    </source>
</reference>
<gene>
    <name evidence="1" type="ORF">EM151A_0301</name>
</gene>
<dbReference type="EMBL" id="AP019810">
    <property type="protein sequence ID" value="BBM13543.1"/>
    <property type="molecule type" value="Genomic_DNA"/>
</dbReference>
<accession>A0AAI8R759</accession>
<dbReference type="RefSeq" id="WP_178946434.1">
    <property type="nucleotide sequence ID" value="NZ_AP019810.1"/>
</dbReference>
<organism evidence="1 2">
    <name type="scientific">Enterococcus mundtii</name>
    <dbReference type="NCBI Taxonomy" id="53346"/>
    <lineage>
        <taxon>Bacteria</taxon>
        <taxon>Bacillati</taxon>
        <taxon>Bacillota</taxon>
        <taxon>Bacilli</taxon>
        <taxon>Lactobacillales</taxon>
        <taxon>Enterococcaceae</taxon>
        <taxon>Enterococcus</taxon>
    </lineage>
</organism>
<name>A0AAI8R759_ENTMU</name>